<dbReference type="VEuPathDB" id="FungiDB:MELLADRAFT_124302"/>
<organism evidence="4">
    <name type="scientific">Melampsora larici-populina (strain 98AG31 / pathotype 3-4-7)</name>
    <name type="common">Poplar leaf rust fungus</name>
    <dbReference type="NCBI Taxonomy" id="747676"/>
    <lineage>
        <taxon>Eukaryota</taxon>
        <taxon>Fungi</taxon>
        <taxon>Dikarya</taxon>
        <taxon>Basidiomycota</taxon>
        <taxon>Pucciniomycotina</taxon>
        <taxon>Pucciniomycetes</taxon>
        <taxon>Pucciniales</taxon>
        <taxon>Melampsoraceae</taxon>
        <taxon>Melampsora</taxon>
    </lineage>
</organism>
<protein>
    <submittedName>
        <fullName evidence="3">Secreted protein</fullName>
    </submittedName>
</protein>
<evidence type="ECO:0000256" key="1">
    <source>
        <dbReference type="SAM" id="MobiDB-lite"/>
    </source>
</evidence>
<dbReference type="GeneID" id="18926725"/>
<dbReference type="KEGG" id="mlr:MELLADRAFT_124302"/>
<evidence type="ECO:0000313" key="3">
    <source>
        <dbReference type="EMBL" id="EGG11644.1"/>
    </source>
</evidence>
<sequence length="127" mass="13692">MTSFFKVAAVIITLFGLIYSETTPKVQYQSQCCPSDGTACYPSPSFCSDRGHCRPNIADYLCDASGGSCQPSGGHARAPKYFQCGYQRCYGEFKCVTIVSSGKTQSLDEEGSSQQSIPSRIAKGQES</sequence>
<keyword evidence="4" id="KW-1185">Reference proteome</keyword>
<dbReference type="InParanoid" id="F4R8A6"/>
<reference evidence="4" key="1">
    <citation type="journal article" date="2011" name="Proc. Natl. Acad. Sci. U.S.A.">
        <title>Obligate biotrophy features unraveled by the genomic analysis of rust fungi.</title>
        <authorList>
            <person name="Duplessis S."/>
            <person name="Cuomo C.A."/>
            <person name="Lin Y.-C."/>
            <person name="Aerts A."/>
            <person name="Tisserant E."/>
            <person name="Veneault-Fourrey C."/>
            <person name="Joly D.L."/>
            <person name="Hacquard S."/>
            <person name="Amselem J."/>
            <person name="Cantarel B.L."/>
            <person name="Chiu R."/>
            <person name="Coutinho P.M."/>
            <person name="Feau N."/>
            <person name="Field M."/>
            <person name="Frey P."/>
            <person name="Gelhaye E."/>
            <person name="Goldberg J."/>
            <person name="Grabherr M.G."/>
            <person name="Kodira C.D."/>
            <person name="Kohler A."/>
            <person name="Kuees U."/>
            <person name="Lindquist E.A."/>
            <person name="Lucas S.M."/>
            <person name="Mago R."/>
            <person name="Mauceli E."/>
            <person name="Morin E."/>
            <person name="Murat C."/>
            <person name="Pangilinan J.L."/>
            <person name="Park R."/>
            <person name="Pearson M."/>
            <person name="Quesneville H."/>
            <person name="Rouhier N."/>
            <person name="Sakthikumar S."/>
            <person name="Salamov A.A."/>
            <person name="Schmutz J."/>
            <person name="Selles B."/>
            <person name="Shapiro H."/>
            <person name="Tanguay P."/>
            <person name="Tuskan G.A."/>
            <person name="Henrissat B."/>
            <person name="Van de Peer Y."/>
            <person name="Rouze P."/>
            <person name="Ellis J.G."/>
            <person name="Dodds P.N."/>
            <person name="Schein J.E."/>
            <person name="Zhong S."/>
            <person name="Hamelin R.C."/>
            <person name="Grigoriev I.V."/>
            <person name="Szabo L.J."/>
            <person name="Martin F."/>
        </authorList>
    </citation>
    <scope>NUCLEOTIDE SEQUENCE [LARGE SCALE GENOMIC DNA]</scope>
    <source>
        <strain evidence="4">98AG31 / pathotype 3-4-7</strain>
    </source>
</reference>
<gene>
    <name evidence="3" type="ORF">MELLADRAFT_124302</name>
</gene>
<dbReference type="Proteomes" id="UP000001072">
    <property type="component" value="Unassembled WGS sequence"/>
</dbReference>
<dbReference type="RefSeq" id="XP_007405279.1">
    <property type="nucleotide sequence ID" value="XM_007405217.1"/>
</dbReference>
<evidence type="ECO:0000256" key="2">
    <source>
        <dbReference type="SAM" id="SignalP"/>
    </source>
</evidence>
<dbReference type="HOGENOM" id="CLU_1960043_0_0_1"/>
<name>F4R8A6_MELLP</name>
<proteinExistence type="predicted"/>
<accession>F4R8A6</accession>
<evidence type="ECO:0000313" key="4">
    <source>
        <dbReference type="Proteomes" id="UP000001072"/>
    </source>
</evidence>
<feature type="chain" id="PRO_5003320658" evidence="2">
    <location>
        <begin position="21"/>
        <end position="127"/>
    </location>
</feature>
<dbReference type="AlphaFoldDB" id="F4R8A6"/>
<feature type="signal peptide" evidence="2">
    <location>
        <begin position="1"/>
        <end position="20"/>
    </location>
</feature>
<dbReference type="OrthoDB" id="2510648at2759"/>
<keyword evidence="2" id="KW-0732">Signal</keyword>
<dbReference type="EMBL" id="GL883092">
    <property type="protein sequence ID" value="EGG11644.1"/>
    <property type="molecule type" value="Genomic_DNA"/>
</dbReference>
<feature type="region of interest" description="Disordered" evidence="1">
    <location>
        <begin position="104"/>
        <end position="127"/>
    </location>
</feature>